<evidence type="ECO:0000313" key="1">
    <source>
        <dbReference type="EMBL" id="GMF56069.1"/>
    </source>
</evidence>
<accession>A0A9W6Y8M4</accession>
<proteinExistence type="predicted"/>
<dbReference type="Proteomes" id="UP001165121">
    <property type="component" value="Unassembled WGS sequence"/>
</dbReference>
<dbReference type="AlphaFoldDB" id="A0A9W6Y8M4"/>
<gene>
    <name evidence="1" type="ORF">Pfra01_002373000</name>
</gene>
<comment type="caution">
    <text evidence="1">The sequence shown here is derived from an EMBL/GenBank/DDBJ whole genome shotgun (WGS) entry which is preliminary data.</text>
</comment>
<dbReference type="EMBL" id="BSXT01003901">
    <property type="protein sequence ID" value="GMF56069.1"/>
    <property type="molecule type" value="Genomic_DNA"/>
</dbReference>
<protein>
    <submittedName>
        <fullName evidence="1">Unnamed protein product</fullName>
    </submittedName>
</protein>
<organism evidence="1 2">
    <name type="scientific">Phytophthora fragariaefolia</name>
    <dbReference type="NCBI Taxonomy" id="1490495"/>
    <lineage>
        <taxon>Eukaryota</taxon>
        <taxon>Sar</taxon>
        <taxon>Stramenopiles</taxon>
        <taxon>Oomycota</taxon>
        <taxon>Peronosporomycetes</taxon>
        <taxon>Peronosporales</taxon>
        <taxon>Peronosporaceae</taxon>
        <taxon>Phytophthora</taxon>
    </lineage>
</organism>
<name>A0A9W6Y8M4_9STRA</name>
<evidence type="ECO:0000313" key="2">
    <source>
        <dbReference type="Proteomes" id="UP001165121"/>
    </source>
</evidence>
<sequence>MALSTIFSALDLRDGFYQILMRESDIPLAALCRHARGPSTVSTPGVDTLNISNQYTQAGPVVNKDAELNTEFNSKAVDFFQRRQAVIRIVQDAIAASVDRQMLNADNNGRGNTNEFEIGSLVLLATHNLAKHAVSNFGASKLALRFIGPFTALTKHDNARWYKCRFGRYQSNVTNADQIDNDTWQSDRQGCIQVRGEYQEKGTSADQIDTDAGRSDQLAIQIKIDMVQSFRQP</sequence>
<keyword evidence="2" id="KW-1185">Reference proteome</keyword>
<reference evidence="1" key="1">
    <citation type="submission" date="2023-04" db="EMBL/GenBank/DDBJ databases">
        <title>Phytophthora fragariaefolia NBRC 109709.</title>
        <authorList>
            <person name="Ichikawa N."/>
            <person name="Sato H."/>
            <person name="Tonouchi N."/>
        </authorList>
    </citation>
    <scope>NUCLEOTIDE SEQUENCE</scope>
    <source>
        <strain evidence="1">NBRC 109709</strain>
    </source>
</reference>
<dbReference type="OrthoDB" id="121099at2759"/>